<dbReference type="SUPFAM" id="SSF56112">
    <property type="entry name" value="Protein kinase-like (PK-like)"/>
    <property type="match status" value="1"/>
</dbReference>
<dbReference type="EMBL" id="JAZHRV010000001">
    <property type="protein sequence ID" value="MEH2556620.1"/>
    <property type="molecule type" value="Genomic_DNA"/>
</dbReference>
<accession>A0ABU8BDJ7</accession>
<protein>
    <recommendedName>
        <fullName evidence="3">Phosphotransferase</fullName>
    </recommendedName>
</protein>
<dbReference type="PANTHER" id="PTHR11012:SF30">
    <property type="entry name" value="PROTEIN KINASE-LIKE DOMAIN-CONTAINING"/>
    <property type="match status" value="1"/>
</dbReference>
<evidence type="ECO:0000313" key="1">
    <source>
        <dbReference type="EMBL" id="MEH2556620.1"/>
    </source>
</evidence>
<keyword evidence="2" id="KW-1185">Reference proteome</keyword>
<evidence type="ECO:0000313" key="2">
    <source>
        <dbReference type="Proteomes" id="UP001364224"/>
    </source>
</evidence>
<reference evidence="1 2" key="1">
    <citation type="submission" date="2024-02" db="EMBL/GenBank/DDBJ databases">
        <title>Adaptive strategies in a cosmopolitan and abundant soil bacterium.</title>
        <authorList>
            <person name="Carini P."/>
        </authorList>
    </citation>
    <scope>NUCLEOTIDE SEQUENCE [LARGE SCALE GENOMIC DNA]</scope>
    <source>
        <strain evidence="1 2">AZCC 1608</strain>
    </source>
</reference>
<comment type="caution">
    <text evidence="1">The sequence shown here is derived from an EMBL/GenBank/DDBJ whole genome shotgun (WGS) entry which is preliminary data.</text>
</comment>
<dbReference type="Proteomes" id="UP001364224">
    <property type="component" value="Unassembled WGS sequence"/>
</dbReference>
<gene>
    <name evidence="1" type="ORF">V1286_004149</name>
</gene>
<dbReference type="PANTHER" id="PTHR11012">
    <property type="entry name" value="PROTEIN KINASE-LIKE DOMAIN-CONTAINING"/>
    <property type="match status" value="1"/>
</dbReference>
<dbReference type="Pfam" id="PF02958">
    <property type="entry name" value="EcKL"/>
    <property type="match status" value="2"/>
</dbReference>
<name>A0ABU8BDJ7_9BRAD</name>
<sequence>MTQPIPEAIRAERLTAALRRTSVLGEAHVSDVTVESSRDTILSRIIRVRLTYSAPTDDAPRSLIFKTCHPDRVGDVLHAGRQEVAFYDQIAPLMVTNIVPRCFEAYHDAETSAWHLLLEDLTETHAVPTQWPLPPTRQQCGAIVRAHARLHASWWDSPRLGVSVGTWLDPEAMDRQMQLVASDFQRFADRAGDLLSRERRRLYEQLLGSAPRLLQRYHSHRNFTITQGDAHVWNTFLPRDHQSDDARLFDWDSWRLDVASRDLAYMIAMHWYPDRRQAMERSLLDEYHETLVAHGIQGYDRHVLEADYRLSVLWQITTPVWQAVNNIPAVIWWNGLERIMLAVDDLDCRSLLT</sequence>
<dbReference type="RefSeq" id="WP_334482051.1">
    <property type="nucleotide sequence ID" value="NZ_JAZHRV010000001.1"/>
</dbReference>
<organism evidence="1 2">
    <name type="scientific">Bradyrhizobium algeriense</name>
    <dbReference type="NCBI Taxonomy" id="634784"/>
    <lineage>
        <taxon>Bacteria</taxon>
        <taxon>Pseudomonadati</taxon>
        <taxon>Pseudomonadota</taxon>
        <taxon>Alphaproteobacteria</taxon>
        <taxon>Hyphomicrobiales</taxon>
        <taxon>Nitrobacteraceae</taxon>
        <taxon>Bradyrhizobium</taxon>
    </lineage>
</organism>
<evidence type="ECO:0008006" key="3">
    <source>
        <dbReference type="Google" id="ProtNLM"/>
    </source>
</evidence>
<proteinExistence type="predicted"/>
<dbReference type="InterPro" id="IPR011009">
    <property type="entry name" value="Kinase-like_dom_sf"/>
</dbReference>
<dbReference type="InterPro" id="IPR004119">
    <property type="entry name" value="EcKL"/>
</dbReference>